<dbReference type="Proteomes" id="UP000192328">
    <property type="component" value="Unassembled WGS sequence"/>
</dbReference>
<protein>
    <submittedName>
        <fullName evidence="1">Helix-turn-helix</fullName>
    </submittedName>
</protein>
<evidence type="ECO:0000313" key="2">
    <source>
        <dbReference type="Proteomes" id="UP000192328"/>
    </source>
</evidence>
<evidence type="ECO:0000313" key="1">
    <source>
        <dbReference type="EMBL" id="SMC58448.1"/>
    </source>
</evidence>
<name>A0AC61PL56_9FIRM</name>
<dbReference type="EMBL" id="FWXZ01000002">
    <property type="protein sequence ID" value="SMC58448.1"/>
    <property type="molecule type" value="Genomic_DNA"/>
</dbReference>
<keyword evidence="2" id="KW-1185">Reference proteome</keyword>
<reference evidence="1" key="1">
    <citation type="submission" date="2017-04" db="EMBL/GenBank/DDBJ databases">
        <authorList>
            <person name="Varghese N."/>
            <person name="Submissions S."/>
        </authorList>
    </citation>
    <scope>NUCLEOTIDE SEQUENCE</scope>
    <source>
        <strain evidence="1">WTE2008</strain>
    </source>
</reference>
<gene>
    <name evidence="1" type="ORF">SAMN06297397_1556</name>
</gene>
<proteinExistence type="predicted"/>
<accession>A0AC61PL56</accession>
<comment type="caution">
    <text evidence="1">The sequence shown here is derived from an EMBL/GenBank/DDBJ whole genome shotgun (WGS) entry which is preliminary data.</text>
</comment>
<organism evidence="1 2">
    <name type="scientific">Aristaeella lactis</name>
    <dbReference type="NCBI Taxonomy" id="3046383"/>
    <lineage>
        <taxon>Bacteria</taxon>
        <taxon>Bacillati</taxon>
        <taxon>Bacillota</taxon>
        <taxon>Clostridia</taxon>
        <taxon>Eubacteriales</taxon>
        <taxon>Aristaeellaceae</taxon>
        <taxon>Aristaeella</taxon>
    </lineage>
</organism>
<sequence>MKSKSTITKKVESKDPEIRRFQRNLNTFRKLAGWTAEELGKKVGLTKQSIHNLETNSVRLSPGYYVSLRTAFEDEADKRNDNGDVVLRQALDILLNQEETEEYIDTEEESRAYLQTISDAQKRGMDKKLVWSMLKKLFPIIGSAAIAIGAAWLHAYQSKDKDF</sequence>